<evidence type="ECO:0000256" key="3">
    <source>
        <dbReference type="ARBA" id="ARBA00023163"/>
    </source>
</evidence>
<dbReference type="InterPro" id="IPR044636">
    <property type="entry name" value="RADIALIS-like"/>
</dbReference>
<sequence length="77" mass="8947">MTTWSWSENKRFEVALATVDLDKPDKWDRIAEAVGGGKTADDVKRHYDLLIEDLRRIEEMSLSSDDDDEEEEDDDNN</sequence>
<evidence type="ECO:0000313" key="7">
    <source>
        <dbReference type="EnsemblPlants" id="KQK12015"/>
    </source>
</evidence>
<proteinExistence type="predicted"/>
<dbReference type="EMBL" id="CM000880">
    <property type="protein sequence ID" value="KQK12015.1"/>
    <property type="molecule type" value="Genomic_DNA"/>
</dbReference>
<dbReference type="SUPFAM" id="SSF46689">
    <property type="entry name" value="Homeodomain-like"/>
    <property type="match status" value="1"/>
</dbReference>
<feature type="domain" description="Myb-like" evidence="5">
    <location>
        <begin position="3"/>
        <end position="47"/>
    </location>
</feature>
<dbReference type="InterPro" id="IPR009057">
    <property type="entry name" value="Homeodomain-like_sf"/>
</dbReference>
<dbReference type="Gene3D" id="1.10.10.60">
    <property type="entry name" value="Homeodomain-like"/>
    <property type="match status" value="1"/>
</dbReference>
<protein>
    <recommendedName>
        <fullName evidence="5">Myb-like domain-containing protein</fullName>
    </recommendedName>
</protein>
<reference evidence="6 7" key="1">
    <citation type="journal article" date="2010" name="Nature">
        <title>Genome sequencing and analysis of the model grass Brachypodium distachyon.</title>
        <authorList>
            <consortium name="International Brachypodium Initiative"/>
        </authorList>
    </citation>
    <scope>NUCLEOTIDE SEQUENCE [LARGE SCALE GENOMIC DNA]</scope>
    <source>
        <strain evidence="6 7">Bd21</strain>
    </source>
</reference>
<evidence type="ECO:0000256" key="4">
    <source>
        <dbReference type="ARBA" id="ARBA00023242"/>
    </source>
</evidence>
<gene>
    <name evidence="6" type="ORF">BRADI_1g01030v3</name>
</gene>
<dbReference type="InParanoid" id="I1GKN1"/>
<dbReference type="AlphaFoldDB" id="I1GKN1"/>
<evidence type="ECO:0000313" key="6">
    <source>
        <dbReference type="EMBL" id="KQK12015.1"/>
    </source>
</evidence>
<dbReference type="Gramene" id="KQK12015">
    <property type="protein sequence ID" value="KQK12015"/>
    <property type="gene ID" value="BRADI_1g01030v3"/>
</dbReference>
<dbReference type="PANTHER" id="PTHR43952">
    <property type="entry name" value="MYB FAMILY TRANSCRIPTION FACTOR-RELATED"/>
    <property type="match status" value="1"/>
</dbReference>
<dbReference type="InterPro" id="IPR001005">
    <property type="entry name" value="SANT/Myb"/>
</dbReference>
<organism evidence="6">
    <name type="scientific">Brachypodium distachyon</name>
    <name type="common">Purple false brome</name>
    <name type="synonym">Trachynia distachya</name>
    <dbReference type="NCBI Taxonomy" id="15368"/>
    <lineage>
        <taxon>Eukaryota</taxon>
        <taxon>Viridiplantae</taxon>
        <taxon>Streptophyta</taxon>
        <taxon>Embryophyta</taxon>
        <taxon>Tracheophyta</taxon>
        <taxon>Spermatophyta</taxon>
        <taxon>Magnoliopsida</taxon>
        <taxon>Liliopsida</taxon>
        <taxon>Poales</taxon>
        <taxon>Poaceae</taxon>
        <taxon>BOP clade</taxon>
        <taxon>Pooideae</taxon>
        <taxon>Stipodae</taxon>
        <taxon>Brachypodieae</taxon>
        <taxon>Brachypodium</taxon>
    </lineage>
</organism>
<comment type="subcellular location">
    <subcellularLocation>
        <location evidence="1">Nucleus</location>
    </subcellularLocation>
</comment>
<evidence type="ECO:0000256" key="1">
    <source>
        <dbReference type="ARBA" id="ARBA00004123"/>
    </source>
</evidence>
<dbReference type="eggNOG" id="KOG0724">
    <property type="taxonomic scope" value="Eukaryota"/>
</dbReference>
<keyword evidence="4" id="KW-0539">Nucleus</keyword>
<dbReference type="HOGENOM" id="CLU_137624_2_2_1"/>
<reference evidence="6" key="2">
    <citation type="submission" date="2017-06" db="EMBL/GenBank/DDBJ databases">
        <title>WGS assembly of Brachypodium distachyon.</title>
        <authorList>
            <consortium name="The International Brachypodium Initiative"/>
            <person name="Lucas S."/>
            <person name="Harmon-Smith M."/>
            <person name="Lail K."/>
            <person name="Tice H."/>
            <person name="Grimwood J."/>
            <person name="Bruce D."/>
            <person name="Barry K."/>
            <person name="Shu S."/>
            <person name="Lindquist E."/>
            <person name="Wang M."/>
            <person name="Pitluck S."/>
            <person name="Vogel J.P."/>
            <person name="Garvin D.F."/>
            <person name="Mockler T.C."/>
            <person name="Schmutz J."/>
            <person name="Rokhsar D."/>
            <person name="Bevan M.W."/>
        </authorList>
    </citation>
    <scope>NUCLEOTIDE SEQUENCE</scope>
    <source>
        <strain evidence="6">Bd21</strain>
    </source>
</reference>
<dbReference type="FunFam" id="1.10.10.60:FF:000154">
    <property type="entry name" value="Transcription factor SRM1"/>
    <property type="match status" value="1"/>
</dbReference>
<dbReference type="GO" id="GO:0005634">
    <property type="term" value="C:nucleus"/>
    <property type="evidence" value="ECO:0007669"/>
    <property type="project" value="UniProtKB-SubCell"/>
</dbReference>
<name>I1GKN1_BRADI</name>
<keyword evidence="8" id="KW-1185">Reference proteome</keyword>
<keyword evidence="2" id="KW-0805">Transcription regulation</keyword>
<evidence type="ECO:0000259" key="5">
    <source>
        <dbReference type="Pfam" id="PF00249"/>
    </source>
</evidence>
<dbReference type="Pfam" id="PF00249">
    <property type="entry name" value="Myb_DNA-binding"/>
    <property type="match status" value="1"/>
</dbReference>
<dbReference type="GO" id="GO:0003700">
    <property type="term" value="F:DNA-binding transcription factor activity"/>
    <property type="evidence" value="ECO:0007669"/>
    <property type="project" value="InterPro"/>
</dbReference>
<keyword evidence="3" id="KW-0804">Transcription</keyword>
<evidence type="ECO:0000256" key="2">
    <source>
        <dbReference type="ARBA" id="ARBA00023015"/>
    </source>
</evidence>
<dbReference type="EnsemblPlants" id="KQK12015">
    <property type="protein sequence ID" value="KQK12015"/>
    <property type="gene ID" value="BRADI_1g01030v3"/>
</dbReference>
<accession>I1GKN1</accession>
<dbReference type="Proteomes" id="UP000008810">
    <property type="component" value="Chromosome 1"/>
</dbReference>
<evidence type="ECO:0000313" key="8">
    <source>
        <dbReference type="Proteomes" id="UP000008810"/>
    </source>
</evidence>
<dbReference type="STRING" id="15368.I1GKN1"/>
<reference evidence="7" key="3">
    <citation type="submission" date="2018-08" db="UniProtKB">
        <authorList>
            <consortium name="EnsemblPlants"/>
        </authorList>
    </citation>
    <scope>IDENTIFICATION</scope>
    <source>
        <strain evidence="7">cv. Bd21</strain>
    </source>
</reference>
<dbReference type="PANTHER" id="PTHR43952:SF70">
    <property type="entry name" value="MYB-LIKE DOMAIN-CONTAINING PROTEIN"/>
    <property type="match status" value="1"/>
</dbReference>
<dbReference type="OrthoDB" id="118550at2759"/>